<dbReference type="KEGG" id="ccot:CCAX7_28350"/>
<proteinExistence type="predicted"/>
<dbReference type="RefSeq" id="WP_125205891.1">
    <property type="nucleotide sequence ID" value="NZ_AP025739.1"/>
</dbReference>
<dbReference type="AlphaFoldDB" id="A0A402CTC6"/>
<evidence type="ECO:0000313" key="2">
    <source>
        <dbReference type="Proteomes" id="UP000287394"/>
    </source>
</evidence>
<accession>A0A402CTC6</accession>
<keyword evidence="2" id="KW-1185">Reference proteome</keyword>
<reference evidence="1 2" key="1">
    <citation type="journal article" date="2019" name="Int. J. Syst. Evol. Microbiol.">
        <title>Capsulimonas corticalis gen. nov., sp. nov., an aerobic capsulated bacterium, of a novel bacterial order, Capsulimonadales ord. nov., of the class Armatimonadia of the phylum Armatimonadetes.</title>
        <authorList>
            <person name="Li J."/>
            <person name="Kudo C."/>
            <person name="Tonouchi A."/>
        </authorList>
    </citation>
    <scope>NUCLEOTIDE SEQUENCE [LARGE SCALE GENOMIC DNA]</scope>
    <source>
        <strain evidence="1 2">AX-7</strain>
    </source>
</reference>
<name>A0A402CTC6_9BACT</name>
<organism evidence="1 2">
    <name type="scientific">Capsulimonas corticalis</name>
    <dbReference type="NCBI Taxonomy" id="2219043"/>
    <lineage>
        <taxon>Bacteria</taxon>
        <taxon>Bacillati</taxon>
        <taxon>Armatimonadota</taxon>
        <taxon>Armatimonadia</taxon>
        <taxon>Capsulimonadales</taxon>
        <taxon>Capsulimonadaceae</taxon>
        <taxon>Capsulimonas</taxon>
    </lineage>
</organism>
<protein>
    <submittedName>
        <fullName evidence="1">Uncharacterized protein</fullName>
    </submittedName>
</protein>
<dbReference type="EMBL" id="AP025739">
    <property type="protein sequence ID" value="BDI30784.1"/>
    <property type="molecule type" value="Genomic_DNA"/>
</dbReference>
<sequence>MAKDSEKSRGHQLVEPNFVSSGLDFDTITRLLSYLSKEIYHIAAIPSGVLFEVIPAQFTGGPYPSIGLFTERFVDMDANLCHLSDKLMDDLNGYVNRIGINELIFASMDEQITWEDVLAPHREALLRAQFDWSSSPRYQAAQKQRDERNANALKPFL</sequence>
<dbReference type="Proteomes" id="UP000287394">
    <property type="component" value="Chromosome"/>
</dbReference>
<gene>
    <name evidence="1" type="ORF">CCAX7_28350</name>
</gene>
<evidence type="ECO:0000313" key="1">
    <source>
        <dbReference type="EMBL" id="BDI30784.1"/>
    </source>
</evidence>